<organism evidence="11 12">
    <name type="scientific">Ancrocorticia populi</name>
    <dbReference type="NCBI Taxonomy" id="2175228"/>
    <lineage>
        <taxon>Bacteria</taxon>
        <taxon>Bacillati</taxon>
        <taxon>Actinomycetota</taxon>
        <taxon>Actinomycetes</taxon>
        <taxon>Actinomycetales</taxon>
        <taxon>Actinomycetaceae</taxon>
        <taxon>Ancrocorticia</taxon>
    </lineage>
</organism>
<evidence type="ECO:0000256" key="3">
    <source>
        <dbReference type="ARBA" id="ARBA00022769"/>
    </source>
</evidence>
<dbReference type="FunFam" id="3.40.1440.10:FF:000001">
    <property type="entry name" value="UvrABC system protein C"/>
    <property type="match status" value="1"/>
</dbReference>
<evidence type="ECO:0000259" key="9">
    <source>
        <dbReference type="PROSITE" id="PS50164"/>
    </source>
</evidence>
<comment type="subcellular location">
    <subcellularLocation>
        <location evidence="6">Cytoplasm</location>
    </subcellularLocation>
</comment>
<dbReference type="InterPro" id="IPR004791">
    <property type="entry name" value="UvrC"/>
</dbReference>
<dbReference type="Pfam" id="PF22920">
    <property type="entry name" value="UvrC_RNaseH"/>
    <property type="match status" value="1"/>
</dbReference>
<dbReference type="InterPro" id="IPR001943">
    <property type="entry name" value="UVR_dom"/>
</dbReference>
<dbReference type="Pfam" id="PF08459">
    <property type="entry name" value="UvrC_RNaseH_dom"/>
    <property type="match status" value="1"/>
</dbReference>
<evidence type="ECO:0000313" key="11">
    <source>
        <dbReference type="EMBL" id="PWF26734.1"/>
    </source>
</evidence>
<name>A0A2V1K8Q2_9ACTO</name>
<dbReference type="Pfam" id="PF14520">
    <property type="entry name" value="HHH_5"/>
    <property type="match status" value="1"/>
</dbReference>
<dbReference type="InterPro" id="IPR000305">
    <property type="entry name" value="GIY-YIG_endonuc"/>
</dbReference>
<comment type="caution">
    <text evidence="11">The sequence shown here is derived from an EMBL/GenBank/DDBJ whole genome shotgun (WGS) entry which is preliminary data.</text>
</comment>
<reference evidence="12" key="1">
    <citation type="submission" date="2018-05" db="EMBL/GenBank/DDBJ databases">
        <authorList>
            <person name="Li Y."/>
        </authorList>
    </citation>
    <scope>NUCLEOTIDE SEQUENCE [LARGE SCALE GENOMIC DNA]</scope>
    <source>
        <strain evidence="12">sk1b4</strain>
    </source>
</reference>
<dbReference type="InterPro" id="IPR010994">
    <property type="entry name" value="RuvA_2-like"/>
</dbReference>
<dbReference type="PANTHER" id="PTHR30562">
    <property type="entry name" value="UVRC/OXIDOREDUCTASE"/>
    <property type="match status" value="1"/>
</dbReference>
<keyword evidence="12" id="KW-1185">Reference proteome</keyword>
<dbReference type="GO" id="GO:0009432">
    <property type="term" value="P:SOS response"/>
    <property type="evidence" value="ECO:0007669"/>
    <property type="project" value="UniProtKB-UniRule"/>
</dbReference>
<evidence type="ECO:0000256" key="6">
    <source>
        <dbReference type="HAMAP-Rule" id="MF_00203"/>
    </source>
</evidence>
<dbReference type="InterPro" id="IPR036876">
    <property type="entry name" value="UVR_dom_sf"/>
</dbReference>
<feature type="compositionally biased region" description="Acidic residues" evidence="7">
    <location>
        <begin position="497"/>
        <end position="508"/>
    </location>
</feature>
<dbReference type="OrthoDB" id="9804933at2"/>
<dbReference type="RefSeq" id="WP_109093380.1">
    <property type="nucleotide sequence ID" value="NZ_QETB01000002.1"/>
</dbReference>
<evidence type="ECO:0000256" key="4">
    <source>
        <dbReference type="ARBA" id="ARBA00022881"/>
    </source>
</evidence>
<dbReference type="InterPro" id="IPR038476">
    <property type="entry name" value="UvrC_RNase_H_dom_sf"/>
</dbReference>
<comment type="function">
    <text evidence="6">The UvrABC repair system catalyzes the recognition and processing of DNA lesions. UvrC both incises the 5' and 3' sides of the lesion. The N-terminal half is responsible for the 3' incision and the C-terminal half is responsible for the 5' incision.</text>
</comment>
<dbReference type="GO" id="GO:0006289">
    <property type="term" value="P:nucleotide-excision repair"/>
    <property type="evidence" value="ECO:0007669"/>
    <property type="project" value="UniProtKB-UniRule"/>
</dbReference>
<comment type="subunit">
    <text evidence="6">Interacts with UvrB in an incision complex.</text>
</comment>
<dbReference type="NCBIfam" id="NF001824">
    <property type="entry name" value="PRK00558.1-5"/>
    <property type="match status" value="1"/>
</dbReference>
<dbReference type="Pfam" id="PF01541">
    <property type="entry name" value="GIY-YIG"/>
    <property type="match status" value="1"/>
</dbReference>
<dbReference type="GO" id="GO:0009381">
    <property type="term" value="F:excinuclease ABC activity"/>
    <property type="evidence" value="ECO:0007669"/>
    <property type="project" value="UniProtKB-UniRule"/>
</dbReference>
<evidence type="ECO:0000256" key="2">
    <source>
        <dbReference type="ARBA" id="ARBA00022763"/>
    </source>
</evidence>
<dbReference type="InterPro" id="IPR050066">
    <property type="entry name" value="UvrABC_protein_C"/>
</dbReference>
<dbReference type="SUPFAM" id="SSF46600">
    <property type="entry name" value="C-terminal UvrC-binding domain of UvrB"/>
    <property type="match status" value="1"/>
</dbReference>
<evidence type="ECO:0000256" key="5">
    <source>
        <dbReference type="ARBA" id="ARBA00023204"/>
    </source>
</evidence>
<dbReference type="SUPFAM" id="SSF82771">
    <property type="entry name" value="GIY-YIG endonuclease"/>
    <property type="match status" value="1"/>
</dbReference>
<comment type="similarity">
    <text evidence="6">Belongs to the UvrC family.</text>
</comment>
<keyword evidence="2 6" id="KW-0227">DNA damage</keyword>
<dbReference type="SMART" id="SM00465">
    <property type="entry name" value="GIYc"/>
    <property type="match status" value="1"/>
</dbReference>
<evidence type="ECO:0000256" key="1">
    <source>
        <dbReference type="ARBA" id="ARBA00022490"/>
    </source>
</evidence>
<dbReference type="GO" id="GO:0005737">
    <property type="term" value="C:cytoplasm"/>
    <property type="evidence" value="ECO:0007669"/>
    <property type="project" value="UniProtKB-SubCell"/>
</dbReference>
<dbReference type="GO" id="GO:0009380">
    <property type="term" value="C:excinuclease repair complex"/>
    <property type="evidence" value="ECO:0007669"/>
    <property type="project" value="InterPro"/>
</dbReference>
<sequence>MADPASYRPAPGSVPAQPGVYRFRDPEGRVLYVGKAKSLRARLANYFQDERGLSPRIRQMVYTASRVEWVVVGSEVEALTLEYSWIKEFEPRFNVVFRDNKSYPYLAISLSEEFPRVWITREKHRPGTRYFGPYTKVWAIRETLDNILTAFPMRSCTKGQFNQAQRAGRPCLFGYIGKCTAPCVGRIGPEQHRETALQIIDFLEGDTSGIIRERKKEMMDAAGAEEFERAARLRDEVSALETAGERNVVVFDENLDADIFGLEADELEASVQVFFVRGGRIRGQRGWVTEQVGGMANGEIVAELLLQVYGAQDYDAVDPARAESKAIDDRKHTRTDAIPSQIWLPELPSDVSQIENWLRQRRGDRPVHLKVPQRGNKAQLSQTVHENAVQALQRHKLARASDLTVRSQALEELREGLELDRAPLRIECYDISHTQGHQQVGSMVVFEDGLSKKADYRHFIVRGPEGNGVPDDTAAMDEVLRRRLSRLVQGAAGDDAGGAEDEPAEDQLEGSGQVSGAPRRFAYRPDLLVVDGGLPQVNAAQRVVDELDADVRVIGLAKRLEEVWVPGDVFPVIFPRTSPALRLLQQLRDESHRFAITFHRKKRGQAMTRSVLDQIAGLGPAKQKALLKHFGSVSKIRAASIDDLMEAPGIGPALAATISQALHTPKE</sequence>
<dbReference type="Proteomes" id="UP000245283">
    <property type="component" value="Unassembled WGS sequence"/>
</dbReference>
<dbReference type="PROSITE" id="PS50151">
    <property type="entry name" value="UVR"/>
    <property type="match status" value="1"/>
</dbReference>
<keyword evidence="1 6" id="KW-0963">Cytoplasm</keyword>
<dbReference type="PROSITE" id="PS50164">
    <property type="entry name" value="GIY_YIG"/>
    <property type="match status" value="1"/>
</dbReference>
<evidence type="ECO:0000259" key="10">
    <source>
        <dbReference type="PROSITE" id="PS50165"/>
    </source>
</evidence>
<protein>
    <recommendedName>
        <fullName evidence="6">UvrABC system protein C</fullName>
        <shortName evidence="6">Protein UvrC</shortName>
    </recommendedName>
    <alternativeName>
        <fullName evidence="6">Excinuclease ABC subunit C</fullName>
    </alternativeName>
</protein>
<keyword evidence="4 6" id="KW-0267">Excision nuclease</keyword>
<evidence type="ECO:0000259" key="8">
    <source>
        <dbReference type="PROSITE" id="PS50151"/>
    </source>
</evidence>
<keyword evidence="6" id="KW-0742">SOS response</keyword>
<feature type="domain" description="GIY-YIG" evidence="9">
    <location>
        <begin position="16"/>
        <end position="95"/>
    </location>
</feature>
<feature type="domain" description="UvrC family homology region profile" evidence="10">
    <location>
        <begin position="259"/>
        <end position="544"/>
    </location>
</feature>
<dbReference type="GO" id="GO:0003677">
    <property type="term" value="F:DNA binding"/>
    <property type="evidence" value="ECO:0007669"/>
    <property type="project" value="UniProtKB-UniRule"/>
</dbReference>
<dbReference type="InterPro" id="IPR035901">
    <property type="entry name" value="GIY-YIG_endonuc_sf"/>
</dbReference>
<dbReference type="PANTHER" id="PTHR30562:SF1">
    <property type="entry name" value="UVRABC SYSTEM PROTEIN C"/>
    <property type="match status" value="1"/>
</dbReference>
<feature type="region of interest" description="Disordered" evidence="7">
    <location>
        <begin position="491"/>
        <end position="517"/>
    </location>
</feature>
<evidence type="ECO:0000313" key="12">
    <source>
        <dbReference type="Proteomes" id="UP000245283"/>
    </source>
</evidence>
<dbReference type="SUPFAM" id="SSF47781">
    <property type="entry name" value="RuvA domain 2-like"/>
    <property type="match status" value="1"/>
</dbReference>
<dbReference type="NCBIfam" id="TIGR00194">
    <property type="entry name" value="uvrC"/>
    <property type="match status" value="1"/>
</dbReference>
<dbReference type="Gene3D" id="1.10.150.20">
    <property type="entry name" value="5' to 3' exonuclease, C-terminal subdomain"/>
    <property type="match status" value="1"/>
</dbReference>
<proteinExistence type="inferred from homology"/>
<dbReference type="EMBL" id="QETB01000002">
    <property type="protein sequence ID" value="PWF26734.1"/>
    <property type="molecule type" value="Genomic_DNA"/>
</dbReference>
<evidence type="ECO:0000256" key="7">
    <source>
        <dbReference type="SAM" id="MobiDB-lite"/>
    </source>
</evidence>
<keyword evidence="5 6" id="KW-0234">DNA repair</keyword>
<dbReference type="Pfam" id="PF02151">
    <property type="entry name" value="UVR"/>
    <property type="match status" value="1"/>
</dbReference>
<dbReference type="PROSITE" id="PS50165">
    <property type="entry name" value="UVRC"/>
    <property type="match status" value="1"/>
</dbReference>
<dbReference type="CDD" id="cd10434">
    <property type="entry name" value="GIY-YIG_UvrC_Cho"/>
    <property type="match status" value="1"/>
</dbReference>
<dbReference type="Gene3D" id="4.10.860.10">
    <property type="entry name" value="UVR domain"/>
    <property type="match status" value="1"/>
</dbReference>
<dbReference type="Gene3D" id="3.40.1440.10">
    <property type="entry name" value="GIY-YIG endonuclease"/>
    <property type="match status" value="1"/>
</dbReference>
<dbReference type="InterPro" id="IPR001162">
    <property type="entry name" value="UvrC_RNase_H_dom"/>
</dbReference>
<dbReference type="Gene3D" id="3.30.420.340">
    <property type="entry name" value="UvrC, RNAse H endonuclease domain"/>
    <property type="match status" value="1"/>
</dbReference>
<gene>
    <name evidence="6" type="primary">uvrC</name>
    <name evidence="11" type="ORF">DD236_05475</name>
</gene>
<keyword evidence="3 6" id="KW-0228">DNA excision</keyword>
<dbReference type="AlphaFoldDB" id="A0A2V1K8Q2"/>
<dbReference type="InterPro" id="IPR047296">
    <property type="entry name" value="GIY-YIG_UvrC_Cho"/>
</dbReference>
<accession>A0A2V1K8Q2</accession>
<feature type="domain" description="UVR" evidence="8">
    <location>
        <begin position="208"/>
        <end position="243"/>
    </location>
</feature>
<dbReference type="HAMAP" id="MF_00203">
    <property type="entry name" value="UvrC"/>
    <property type="match status" value="1"/>
</dbReference>